<dbReference type="PRINTS" id="PR00981">
    <property type="entry name" value="TRNASYNTHSER"/>
</dbReference>
<comment type="caution">
    <text evidence="12">The sequence shown here is derived from an EMBL/GenBank/DDBJ whole genome shotgun (WGS) entry which is preliminary data.</text>
</comment>
<dbReference type="Pfam" id="PF02403">
    <property type="entry name" value="Seryl_tRNA_N"/>
    <property type="match status" value="1"/>
</dbReference>
<dbReference type="InterPro" id="IPR015866">
    <property type="entry name" value="Ser-tRNA-synth_1_N"/>
</dbReference>
<organism evidence="12 13">
    <name type="scientific">candidate division WWE3 bacterium RBG_13_37_7</name>
    <dbReference type="NCBI Taxonomy" id="1802609"/>
    <lineage>
        <taxon>Bacteria</taxon>
        <taxon>Katanobacteria</taxon>
    </lineage>
</organism>
<dbReference type="InterPro" id="IPR002317">
    <property type="entry name" value="Ser-tRNA-ligase_type_1"/>
</dbReference>
<evidence type="ECO:0000256" key="2">
    <source>
        <dbReference type="ARBA" id="ARBA00022598"/>
    </source>
</evidence>
<dbReference type="SUPFAM" id="SSF55681">
    <property type="entry name" value="Class II aaRS and biotin synthetases"/>
    <property type="match status" value="1"/>
</dbReference>
<keyword evidence="6" id="KW-0030">Aminoacyl-tRNA synthetase</keyword>
<accession>A0A1F4U0K9</accession>
<keyword evidence="2 12" id="KW-0436">Ligase</keyword>
<keyword evidence="4 9" id="KW-0067">ATP-binding</keyword>
<evidence type="ECO:0000256" key="1">
    <source>
        <dbReference type="ARBA" id="ARBA00012840"/>
    </source>
</evidence>
<feature type="binding site" evidence="8">
    <location>
        <position position="302"/>
    </location>
    <ligand>
        <name>L-serine</name>
        <dbReference type="ChEBI" id="CHEBI:33384"/>
    </ligand>
</feature>
<dbReference type="InterPro" id="IPR042103">
    <property type="entry name" value="SerRS_1_N_sf"/>
</dbReference>
<proteinExistence type="predicted"/>
<feature type="site" description="Important for serine binding" evidence="8">
    <location>
        <position position="401"/>
    </location>
</feature>
<feature type="binding site" evidence="8">
    <location>
        <position position="279"/>
    </location>
    <ligand>
        <name>L-serine</name>
        <dbReference type="ChEBI" id="CHEBI:33384"/>
    </ligand>
</feature>
<dbReference type="Gene3D" id="3.30.930.10">
    <property type="entry name" value="Bira Bifunctional Protein, Domain 2"/>
    <property type="match status" value="1"/>
</dbReference>
<evidence type="ECO:0000256" key="3">
    <source>
        <dbReference type="ARBA" id="ARBA00022741"/>
    </source>
</evidence>
<keyword evidence="3" id="KW-0547">Nucleotide-binding</keyword>
<dbReference type="GO" id="GO:0005524">
    <property type="term" value="F:ATP binding"/>
    <property type="evidence" value="ECO:0007669"/>
    <property type="project" value="UniProtKB-KW"/>
</dbReference>
<gene>
    <name evidence="12" type="ORF">A3K42_00220</name>
</gene>
<feature type="coiled-coil region" evidence="10">
    <location>
        <begin position="72"/>
        <end position="106"/>
    </location>
</feature>
<dbReference type="EMBL" id="MEUS01000031">
    <property type="protein sequence ID" value="OGC38417.1"/>
    <property type="molecule type" value="Genomic_DNA"/>
</dbReference>
<sequence>MLDINFIKDNKVWVAEAIKNKRLQQEVDVEELLSVYNSYQNILRLVETKRALRNKITQDITKFLDPEHAYERQKLMQEAVEVKKDLQDLEAELTQKKEDYEKLLLLVPNVFDPEVPIGKDDTENVVIKTVGDIPKFNFEPKDHVELGASLDIIDIDKAGVVSGSRFYYLKNEAVLLEFAIVQVVFKTLTDEKIIQQIAKSVKNPFYTPFTPIVPPVFIKPQVMKRMDRLDPIDDRYYFEKDDLVLVGSAEHTMGPLHMDETLNLKELPKRYIGFSTAFRRESGSYGQDVKGILRTHQFDKLEMESFAPVEHGRHEQDLFVAIQEYLLQKLELPYQVVHICTGDMGKPDFRQIDMECYIPTQKKYRETHTSDYMTDYQSRRLNTMYIDEKGNKKYVHMNDATAIAIGRILIAILENHQKADGSVRVPEALTAYTNFKEIKPKNGHS</sequence>
<dbReference type="Proteomes" id="UP000178270">
    <property type="component" value="Unassembled WGS sequence"/>
</dbReference>
<keyword evidence="10" id="KW-0175">Coiled coil</keyword>
<dbReference type="NCBIfam" id="TIGR00414">
    <property type="entry name" value="serS"/>
    <property type="match status" value="1"/>
</dbReference>
<dbReference type="PANTHER" id="PTHR11778">
    <property type="entry name" value="SERYL-TRNA SYNTHETASE"/>
    <property type="match status" value="1"/>
</dbReference>
<name>A0A1F4U0K9_UNCKA</name>
<dbReference type="Gene3D" id="1.10.287.40">
    <property type="entry name" value="Serine-tRNA synthetase, tRNA binding domain"/>
    <property type="match status" value="1"/>
</dbReference>
<reference evidence="12 13" key="1">
    <citation type="journal article" date="2016" name="Nat. Commun.">
        <title>Thousands of microbial genomes shed light on interconnected biogeochemical processes in an aquifer system.</title>
        <authorList>
            <person name="Anantharaman K."/>
            <person name="Brown C.T."/>
            <person name="Hug L.A."/>
            <person name="Sharon I."/>
            <person name="Castelle C.J."/>
            <person name="Probst A.J."/>
            <person name="Thomas B.C."/>
            <person name="Singh A."/>
            <person name="Wilkins M.J."/>
            <person name="Karaoz U."/>
            <person name="Brodie E.L."/>
            <person name="Williams K.H."/>
            <person name="Hubbard S.S."/>
            <person name="Banfield J.F."/>
        </authorList>
    </citation>
    <scope>NUCLEOTIDE SEQUENCE [LARGE SCALE GENOMIC DNA]</scope>
</reference>
<dbReference type="SUPFAM" id="SSF46589">
    <property type="entry name" value="tRNA-binding arm"/>
    <property type="match status" value="1"/>
</dbReference>
<dbReference type="AlphaFoldDB" id="A0A1F4U0K9"/>
<dbReference type="PIRSF" id="PIRSF001529">
    <property type="entry name" value="Ser-tRNA-synth_IIa"/>
    <property type="match status" value="1"/>
</dbReference>
<evidence type="ECO:0000256" key="5">
    <source>
        <dbReference type="ARBA" id="ARBA00022917"/>
    </source>
</evidence>
<dbReference type="InterPro" id="IPR002314">
    <property type="entry name" value="aa-tRNA-synt_IIb"/>
</dbReference>
<dbReference type="InterPro" id="IPR006195">
    <property type="entry name" value="aa-tRNA-synth_II"/>
</dbReference>
<evidence type="ECO:0000256" key="8">
    <source>
        <dbReference type="PIRSR" id="PIRSR001529-1"/>
    </source>
</evidence>
<evidence type="ECO:0000256" key="4">
    <source>
        <dbReference type="ARBA" id="ARBA00022840"/>
    </source>
</evidence>
<protein>
    <recommendedName>
        <fullName evidence="1 7">Serine--tRNA ligase</fullName>
        <ecNumber evidence="1 7">6.1.1.11</ecNumber>
    </recommendedName>
</protein>
<dbReference type="Pfam" id="PF00587">
    <property type="entry name" value="tRNA-synt_2b"/>
    <property type="match status" value="1"/>
</dbReference>
<evidence type="ECO:0000256" key="6">
    <source>
        <dbReference type="ARBA" id="ARBA00023146"/>
    </source>
</evidence>
<evidence type="ECO:0000313" key="13">
    <source>
        <dbReference type="Proteomes" id="UP000178270"/>
    </source>
</evidence>
<keyword evidence="5" id="KW-0648">Protein biosynthesis</keyword>
<evidence type="ECO:0000256" key="10">
    <source>
        <dbReference type="SAM" id="Coils"/>
    </source>
</evidence>
<evidence type="ECO:0000256" key="7">
    <source>
        <dbReference type="NCBIfam" id="TIGR00414"/>
    </source>
</evidence>
<evidence type="ECO:0000313" key="12">
    <source>
        <dbReference type="EMBL" id="OGC38417.1"/>
    </source>
</evidence>
<evidence type="ECO:0000256" key="9">
    <source>
        <dbReference type="PIRSR" id="PIRSR001529-2"/>
    </source>
</evidence>
<dbReference type="GO" id="GO:0005737">
    <property type="term" value="C:cytoplasm"/>
    <property type="evidence" value="ECO:0007669"/>
    <property type="project" value="UniProtKB-UniRule"/>
</dbReference>
<dbReference type="GO" id="GO:0006434">
    <property type="term" value="P:seryl-tRNA aminoacylation"/>
    <property type="evidence" value="ECO:0007669"/>
    <property type="project" value="UniProtKB-UniRule"/>
</dbReference>
<dbReference type="EC" id="6.1.1.11" evidence="1 7"/>
<feature type="domain" description="Aminoacyl-transfer RNA synthetases class-II family profile" evidence="11">
    <location>
        <begin position="209"/>
        <end position="426"/>
    </location>
</feature>
<feature type="binding site" evidence="9">
    <location>
        <begin position="279"/>
        <end position="281"/>
    </location>
    <ligand>
        <name>ATP</name>
        <dbReference type="ChEBI" id="CHEBI:30616"/>
    </ligand>
</feature>
<dbReference type="PROSITE" id="PS50862">
    <property type="entry name" value="AA_TRNA_LIGASE_II"/>
    <property type="match status" value="1"/>
</dbReference>
<dbReference type="InterPro" id="IPR010978">
    <property type="entry name" value="tRNA-bd_arm"/>
</dbReference>
<dbReference type="InterPro" id="IPR045864">
    <property type="entry name" value="aa-tRNA-synth_II/BPL/LPL"/>
</dbReference>
<evidence type="ECO:0000259" key="11">
    <source>
        <dbReference type="PROSITE" id="PS50862"/>
    </source>
</evidence>
<dbReference type="GO" id="GO:0004828">
    <property type="term" value="F:serine-tRNA ligase activity"/>
    <property type="evidence" value="ECO:0007669"/>
    <property type="project" value="UniProtKB-UniRule"/>
</dbReference>